<sequence>MPAGTTLDASRFGDATSTAGCDDNDTSPTAPKNLDTWGDLNFPRGNDTASIVAQTGEIWKSWGWYVIEREGFYKPNRFGYAPDGYKLQIMARYRPDQAPGLSGVSPCFPGDVPKERTPFPQVLGGD</sequence>
<reference evidence="2 3" key="1">
    <citation type="submission" date="2016-01" db="EMBL/GenBank/DDBJ databases">
        <title>The new phylogeny of the genus Mycobacterium.</title>
        <authorList>
            <person name="Tarcisio F."/>
            <person name="Conor M."/>
            <person name="Antonella G."/>
            <person name="Elisabetta G."/>
            <person name="Giulia F.S."/>
            <person name="Sara T."/>
            <person name="Anna F."/>
            <person name="Clotilde B."/>
            <person name="Roberto B."/>
            <person name="Veronica D.S."/>
            <person name="Fabio R."/>
            <person name="Monica P."/>
            <person name="Olivier J."/>
            <person name="Enrico T."/>
            <person name="Nicola S."/>
        </authorList>
    </citation>
    <scope>NUCLEOTIDE SEQUENCE [LARGE SCALE GENOMIC DNA]</scope>
    <source>
        <strain evidence="2 3">ATCC 27353</strain>
    </source>
</reference>
<protein>
    <submittedName>
        <fullName evidence="2">Uncharacterized protein</fullName>
    </submittedName>
</protein>
<feature type="region of interest" description="Disordered" evidence="1">
    <location>
        <begin position="102"/>
        <end position="126"/>
    </location>
</feature>
<keyword evidence="3" id="KW-1185">Reference proteome</keyword>
<evidence type="ECO:0000256" key="1">
    <source>
        <dbReference type="SAM" id="MobiDB-lite"/>
    </source>
</evidence>
<proteinExistence type="predicted"/>
<organism evidence="2 3">
    <name type="scientific">Mycolicibacter engbaekii</name>
    <dbReference type="NCBI Taxonomy" id="188915"/>
    <lineage>
        <taxon>Bacteria</taxon>
        <taxon>Bacillati</taxon>
        <taxon>Actinomycetota</taxon>
        <taxon>Actinomycetes</taxon>
        <taxon>Mycobacteriales</taxon>
        <taxon>Mycobacteriaceae</taxon>
        <taxon>Mycolicibacter</taxon>
    </lineage>
</organism>
<dbReference type="AlphaFoldDB" id="A0A1X1TJX8"/>
<dbReference type="EMBL" id="LQOT01000046">
    <property type="protein sequence ID" value="ORV44779.1"/>
    <property type="molecule type" value="Genomic_DNA"/>
</dbReference>
<evidence type="ECO:0000313" key="2">
    <source>
        <dbReference type="EMBL" id="ORV44779.1"/>
    </source>
</evidence>
<dbReference type="Proteomes" id="UP000193465">
    <property type="component" value="Unassembled WGS sequence"/>
</dbReference>
<name>A0A1X1TJX8_9MYCO</name>
<accession>A0A1X1TJX8</accession>
<comment type="caution">
    <text evidence="2">The sequence shown here is derived from an EMBL/GenBank/DDBJ whole genome shotgun (WGS) entry which is preliminary data.</text>
</comment>
<gene>
    <name evidence="2" type="ORF">AWC02_14775</name>
</gene>
<evidence type="ECO:0000313" key="3">
    <source>
        <dbReference type="Proteomes" id="UP000193465"/>
    </source>
</evidence>
<feature type="region of interest" description="Disordered" evidence="1">
    <location>
        <begin position="1"/>
        <end position="39"/>
    </location>
</feature>